<keyword evidence="1" id="KW-1133">Transmembrane helix</keyword>
<evidence type="ECO:0000256" key="1">
    <source>
        <dbReference type="SAM" id="Phobius"/>
    </source>
</evidence>
<proteinExistence type="predicted"/>
<dbReference type="EMBL" id="LAZR01058902">
    <property type="protein sequence ID" value="KKK68930.1"/>
    <property type="molecule type" value="Genomic_DNA"/>
</dbReference>
<evidence type="ECO:0000313" key="2">
    <source>
        <dbReference type="EMBL" id="KKK68930.1"/>
    </source>
</evidence>
<keyword evidence="1" id="KW-0812">Transmembrane</keyword>
<feature type="non-terminal residue" evidence="2">
    <location>
        <position position="36"/>
    </location>
</feature>
<accession>A0A0F8Y5M6</accession>
<keyword evidence="1" id="KW-0472">Membrane</keyword>
<name>A0A0F8Y5M6_9ZZZZ</name>
<gene>
    <name evidence="2" type="ORF">LCGC14_2939100</name>
</gene>
<dbReference type="AlphaFoldDB" id="A0A0F8Y5M6"/>
<feature type="transmembrane region" description="Helical" evidence="1">
    <location>
        <begin position="12"/>
        <end position="35"/>
    </location>
</feature>
<sequence>MRSFGRLRMTSLRLTWAWVWSILAFALLVAGAAIIA</sequence>
<protein>
    <submittedName>
        <fullName evidence="2">Uncharacterized protein</fullName>
    </submittedName>
</protein>
<comment type="caution">
    <text evidence="2">The sequence shown here is derived from an EMBL/GenBank/DDBJ whole genome shotgun (WGS) entry which is preliminary data.</text>
</comment>
<organism evidence="2">
    <name type="scientific">marine sediment metagenome</name>
    <dbReference type="NCBI Taxonomy" id="412755"/>
    <lineage>
        <taxon>unclassified sequences</taxon>
        <taxon>metagenomes</taxon>
        <taxon>ecological metagenomes</taxon>
    </lineage>
</organism>
<reference evidence="2" key="1">
    <citation type="journal article" date="2015" name="Nature">
        <title>Complex archaea that bridge the gap between prokaryotes and eukaryotes.</title>
        <authorList>
            <person name="Spang A."/>
            <person name="Saw J.H."/>
            <person name="Jorgensen S.L."/>
            <person name="Zaremba-Niedzwiedzka K."/>
            <person name="Martijn J."/>
            <person name="Lind A.E."/>
            <person name="van Eijk R."/>
            <person name="Schleper C."/>
            <person name="Guy L."/>
            <person name="Ettema T.J."/>
        </authorList>
    </citation>
    <scope>NUCLEOTIDE SEQUENCE</scope>
</reference>